<gene>
    <name evidence="7" type="ORF">CWC22_016890</name>
</gene>
<protein>
    <submittedName>
        <fullName evidence="7">Very short patch repair endonuclease</fullName>
    </submittedName>
</protein>
<dbReference type="SUPFAM" id="SSF52980">
    <property type="entry name" value="Restriction endonuclease-like"/>
    <property type="match status" value="1"/>
</dbReference>
<accession>A0A5S3URU8</accession>
<dbReference type="Gene3D" id="3.40.960.10">
    <property type="entry name" value="VSR Endonuclease"/>
    <property type="match status" value="1"/>
</dbReference>
<dbReference type="EMBL" id="CP045429">
    <property type="protein sequence ID" value="QPB85196.1"/>
    <property type="molecule type" value="Genomic_DNA"/>
</dbReference>
<evidence type="ECO:0000313" key="8">
    <source>
        <dbReference type="Proteomes" id="UP000305729"/>
    </source>
</evidence>
<keyword evidence="4" id="KW-0378">Hydrolase</keyword>
<dbReference type="Pfam" id="PF03852">
    <property type="entry name" value="Vsr"/>
    <property type="match status" value="1"/>
</dbReference>
<evidence type="ECO:0000313" key="7">
    <source>
        <dbReference type="EMBL" id="QPB85196.1"/>
    </source>
</evidence>
<dbReference type="GO" id="GO:0004519">
    <property type="term" value="F:endonuclease activity"/>
    <property type="evidence" value="ECO:0007669"/>
    <property type="project" value="UniProtKB-KW"/>
</dbReference>
<reference evidence="7 8" key="1">
    <citation type="submission" date="2019-10" db="EMBL/GenBank/DDBJ databases">
        <title>Pseudoalteromonas rubra S4059.</title>
        <authorList>
            <person name="Paulsen S."/>
            <person name="Wang X."/>
        </authorList>
    </citation>
    <scope>NUCLEOTIDE SEQUENCE [LARGE SCALE GENOMIC DNA]</scope>
    <source>
        <strain evidence="7 8">S4059</strain>
    </source>
</reference>
<evidence type="ECO:0000256" key="3">
    <source>
        <dbReference type="ARBA" id="ARBA00022763"/>
    </source>
</evidence>
<name>A0A5S3URU8_9GAMM</name>
<evidence type="ECO:0000256" key="1">
    <source>
        <dbReference type="ARBA" id="ARBA00022722"/>
    </source>
</evidence>
<evidence type="ECO:0000256" key="4">
    <source>
        <dbReference type="ARBA" id="ARBA00022801"/>
    </source>
</evidence>
<dbReference type="InterPro" id="IPR004603">
    <property type="entry name" value="DNA_mismatch_endonuc_vsr"/>
</dbReference>
<dbReference type="AlphaFoldDB" id="A0A5S3URU8"/>
<organism evidence="7 8">
    <name type="scientific">Pseudoalteromonas rubra</name>
    <dbReference type="NCBI Taxonomy" id="43658"/>
    <lineage>
        <taxon>Bacteria</taxon>
        <taxon>Pseudomonadati</taxon>
        <taxon>Pseudomonadota</taxon>
        <taxon>Gammaproteobacteria</taxon>
        <taxon>Alteromonadales</taxon>
        <taxon>Pseudoalteromonadaceae</taxon>
        <taxon>Pseudoalteromonas</taxon>
    </lineage>
</organism>
<comment type="similarity">
    <text evidence="6">Belongs to the Vsr family.</text>
</comment>
<dbReference type="InterPro" id="IPR011335">
    <property type="entry name" value="Restrct_endonuc-II-like"/>
</dbReference>
<dbReference type="GO" id="GO:0006298">
    <property type="term" value="P:mismatch repair"/>
    <property type="evidence" value="ECO:0007669"/>
    <property type="project" value="InterPro"/>
</dbReference>
<evidence type="ECO:0000256" key="6">
    <source>
        <dbReference type="ARBA" id="ARBA00029466"/>
    </source>
</evidence>
<evidence type="ECO:0000256" key="2">
    <source>
        <dbReference type="ARBA" id="ARBA00022759"/>
    </source>
</evidence>
<keyword evidence="5" id="KW-0234">DNA repair</keyword>
<keyword evidence="3" id="KW-0227">DNA damage</keyword>
<keyword evidence="1" id="KW-0540">Nuclease</keyword>
<dbReference type="RefSeq" id="WP_138539339.1">
    <property type="nucleotide sequence ID" value="NZ_CP045429.1"/>
</dbReference>
<dbReference type="Proteomes" id="UP000305729">
    <property type="component" value="Chromosome 1"/>
</dbReference>
<dbReference type="GO" id="GO:0016787">
    <property type="term" value="F:hydrolase activity"/>
    <property type="evidence" value="ECO:0007669"/>
    <property type="project" value="UniProtKB-KW"/>
</dbReference>
<evidence type="ECO:0000256" key="5">
    <source>
        <dbReference type="ARBA" id="ARBA00023204"/>
    </source>
</evidence>
<sequence>MSGSPDFVIPKYHAVIFAHGCFWHMHNCPMFKLPGSRAEWWSKKLRKQHTVDVASQDKLMEFGWRVLIIWECSTRGPSKINEQILMTEITDWLLNGGIYQKIPSPPL</sequence>
<keyword evidence="2 7" id="KW-0255">Endonuclease</keyword>
<proteinExistence type="inferred from homology"/>